<reference evidence="3" key="1">
    <citation type="submission" date="2018-02" db="EMBL/GenBank/DDBJ databases">
        <authorList>
            <person name="Cohen D.B."/>
            <person name="Kent A.D."/>
        </authorList>
    </citation>
    <scope>NUCLEOTIDE SEQUENCE</scope>
</reference>
<gene>
    <name evidence="3" type="ORF">FSB_LOCUS32047</name>
</gene>
<evidence type="ECO:0000256" key="2">
    <source>
        <dbReference type="SAM" id="SignalP"/>
    </source>
</evidence>
<organism evidence="3">
    <name type="scientific">Fagus sylvatica</name>
    <name type="common">Beechnut</name>
    <dbReference type="NCBI Taxonomy" id="28930"/>
    <lineage>
        <taxon>Eukaryota</taxon>
        <taxon>Viridiplantae</taxon>
        <taxon>Streptophyta</taxon>
        <taxon>Embryophyta</taxon>
        <taxon>Tracheophyta</taxon>
        <taxon>Spermatophyta</taxon>
        <taxon>Magnoliopsida</taxon>
        <taxon>eudicotyledons</taxon>
        <taxon>Gunneridae</taxon>
        <taxon>Pentapetalae</taxon>
        <taxon>rosids</taxon>
        <taxon>fabids</taxon>
        <taxon>Fagales</taxon>
        <taxon>Fagaceae</taxon>
        <taxon>Fagus</taxon>
    </lineage>
</organism>
<name>A0A2N9GX33_FAGSY</name>
<protein>
    <submittedName>
        <fullName evidence="3">Uncharacterized protein</fullName>
    </submittedName>
</protein>
<sequence>MSREKVNVYRNLSVRVFLVVLVLTFSRPVACDSDDDDDDDDDSGSSSSSNTFNNPAAQQIFSELVFSSISNYTSIFKDDISKNFGFCITDVDADWNGAFNFSQNMDFISACARKTRGDITQRLCTAAEIKFYFNSFFTSTSSKKTNYLKPNKNCNLSSWVSGCEPGWACSAGSKKVDLKNSKDMPVRTADCATCCEGFFCPNGITCMIPCPLGAYCPLAKLNKTTGVCEPYRYQLPPGKANHTCGGADVWADILSSSEVFCSPGSYCPSTVQKTPCSKGY</sequence>
<feature type="signal peptide" evidence="2">
    <location>
        <begin position="1"/>
        <end position="31"/>
    </location>
</feature>
<dbReference type="AlphaFoldDB" id="A0A2N9GX33"/>
<accession>A0A2N9GX33</accession>
<evidence type="ECO:0000313" key="3">
    <source>
        <dbReference type="EMBL" id="SPD04165.1"/>
    </source>
</evidence>
<evidence type="ECO:0000256" key="1">
    <source>
        <dbReference type="SAM" id="MobiDB-lite"/>
    </source>
</evidence>
<dbReference type="EMBL" id="OIVN01002502">
    <property type="protein sequence ID" value="SPD04165.1"/>
    <property type="molecule type" value="Genomic_DNA"/>
</dbReference>
<proteinExistence type="predicted"/>
<feature type="region of interest" description="Disordered" evidence="1">
    <location>
        <begin position="33"/>
        <end position="53"/>
    </location>
</feature>
<keyword evidence="2" id="KW-0732">Signal</keyword>
<feature type="compositionally biased region" description="Acidic residues" evidence="1">
    <location>
        <begin position="33"/>
        <end position="43"/>
    </location>
</feature>
<feature type="chain" id="PRO_5014744309" evidence="2">
    <location>
        <begin position="32"/>
        <end position="280"/>
    </location>
</feature>